<dbReference type="PANTHER" id="PTHR45527">
    <property type="entry name" value="NONRIBOSOMAL PEPTIDE SYNTHETASE"/>
    <property type="match status" value="1"/>
</dbReference>
<dbReference type="Gene3D" id="1.10.1200.10">
    <property type="entry name" value="ACP-like"/>
    <property type="match status" value="2"/>
</dbReference>
<gene>
    <name evidence="6" type="ORF">KSF_074000</name>
</gene>
<dbReference type="FunFam" id="3.30.559.10:FF:000012">
    <property type="entry name" value="Non-ribosomal peptide synthetase"/>
    <property type="match status" value="1"/>
</dbReference>
<dbReference type="FunFam" id="1.10.1200.10:FF:000005">
    <property type="entry name" value="Nonribosomal peptide synthetase 1"/>
    <property type="match status" value="1"/>
</dbReference>
<dbReference type="Gene3D" id="2.30.38.10">
    <property type="entry name" value="Luciferase, Domain 3"/>
    <property type="match status" value="2"/>
</dbReference>
<dbReference type="FunFam" id="3.40.50.980:FF:000001">
    <property type="entry name" value="Non-ribosomal peptide synthetase"/>
    <property type="match status" value="2"/>
</dbReference>
<dbReference type="Proteomes" id="UP000597444">
    <property type="component" value="Unassembled WGS sequence"/>
</dbReference>
<dbReference type="InterPro" id="IPR029058">
    <property type="entry name" value="AB_hydrolase_fold"/>
</dbReference>
<dbReference type="PROSITE" id="PS00012">
    <property type="entry name" value="PHOSPHOPANTETHEINE"/>
    <property type="match status" value="1"/>
</dbReference>
<dbReference type="InterPro" id="IPR025110">
    <property type="entry name" value="AMP-bd_C"/>
</dbReference>
<dbReference type="SUPFAM" id="SSF56801">
    <property type="entry name" value="Acetyl-CoA synthetase-like"/>
    <property type="match status" value="2"/>
</dbReference>
<dbReference type="PROSITE" id="PS50075">
    <property type="entry name" value="CARRIER"/>
    <property type="match status" value="2"/>
</dbReference>
<dbReference type="GO" id="GO:0044550">
    <property type="term" value="P:secondary metabolite biosynthetic process"/>
    <property type="evidence" value="ECO:0007669"/>
    <property type="project" value="UniProtKB-ARBA"/>
</dbReference>
<dbReference type="PROSITE" id="PS00455">
    <property type="entry name" value="AMP_BINDING"/>
    <property type="match status" value="2"/>
</dbReference>
<dbReference type="RefSeq" id="WP_220207915.1">
    <property type="nucleotide sequence ID" value="NZ_BNJK01000001.1"/>
</dbReference>
<dbReference type="InterPro" id="IPR000873">
    <property type="entry name" value="AMP-dep_synth/lig_dom"/>
</dbReference>
<organism evidence="6 7">
    <name type="scientific">Reticulibacter mediterranei</name>
    <dbReference type="NCBI Taxonomy" id="2778369"/>
    <lineage>
        <taxon>Bacteria</taxon>
        <taxon>Bacillati</taxon>
        <taxon>Chloroflexota</taxon>
        <taxon>Ktedonobacteria</taxon>
        <taxon>Ktedonobacterales</taxon>
        <taxon>Reticulibacteraceae</taxon>
        <taxon>Reticulibacter</taxon>
    </lineage>
</organism>
<evidence type="ECO:0000256" key="2">
    <source>
        <dbReference type="ARBA" id="ARBA00006432"/>
    </source>
</evidence>
<comment type="similarity">
    <text evidence="2">Belongs to the ATP-dependent AMP-binding enzyme family.</text>
</comment>
<dbReference type="NCBIfam" id="NF003417">
    <property type="entry name" value="PRK04813.1"/>
    <property type="match status" value="2"/>
</dbReference>
<evidence type="ECO:0000259" key="5">
    <source>
        <dbReference type="PROSITE" id="PS50075"/>
    </source>
</evidence>
<keyword evidence="3" id="KW-0596">Phosphopantetheine</keyword>
<dbReference type="InterPro" id="IPR045851">
    <property type="entry name" value="AMP-bd_C_sf"/>
</dbReference>
<dbReference type="Gene3D" id="3.40.50.1820">
    <property type="entry name" value="alpha/beta hydrolase"/>
    <property type="match status" value="1"/>
</dbReference>
<feature type="domain" description="Carrier" evidence="5">
    <location>
        <begin position="992"/>
        <end position="1067"/>
    </location>
</feature>
<dbReference type="CDD" id="cd05930">
    <property type="entry name" value="A_NRPS"/>
    <property type="match status" value="2"/>
</dbReference>
<dbReference type="InterPro" id="IPR006162">
    <property type="entry name" value="Ppantetheine_attach_site"/>
</dbReference>
<evidence type="ECO:0000256" key="3">
    <source>
        <dbReference type="ARBA" id="ARBA00022450"/>
    </source>
</evidence>
<dbReference type="Gene3D" id="3.30.559.30">
    <property type="entry name" value="Nonribosomal peptide synthetase, condensation domain"/>
    <property type="match status" value="2"/>
</dbReference>
<dbReference type="Pfam" id="PF00975">
    <property type="entry name" value="Thioesterase"/>
    <property type="match status" value="1"/>
</dbReference>
<evidence type="ECO:0000313" key="6">
    <source>
        <dbReference type="EMBL" id="GHO97352.1"/>
    </source>
</evidence>
<dbReference type="GO" id="GO:0031177">
    <property type="term" value="F:phosphopantetheine binding"/>
    <property type="evidence" value="ECO:0007669"/>
    <property type="project" value="InterPro"/>
</dbReference>
<evidence type="ECO:0000313" key="7">
    <source>
        <dbReference type="Proteomes" id="UP000597444"/>
    </source>
</evidence>
<dbReference type="Gene3D" id="3.30.300.30">
    <property type="match status" value="2"/>
</dbReference>
<name>A0A8J3N7N3_9CHLR</name>
<dbReference type="FunFam" id="3.40.50.12780:FF:000012">
    <property type="entry name" value="Non-ribosomal peptide synthetase"/>
    <property type="match status" value="2"/>
</dbReference>
<dbReference type="FunFam" id="2.30.38.10:FF:000001">
    <property type="entry name" value="Non-ribosomal peptide synthetase PvdI"/>
    <property type="match status" value="2"/>
</dbReference>
<dbReference type="NCBIfam" id="TIGR01733">
    <property type="entry name" value="AA-adenyl-dom"/>
    <property type="match status" value="2"/>
</dbReference>
<evidence type="ECO:0000256" key="1">
    <source>
        <dbReference type="ARBA" id="ARBA00001957"/>
    </source>
</evidence>
<dbReference type="Gene3D" id="3.30.559.10">
    <property type="entry name" value="Chloramphenicol acetyltransferase-like domain"/>
    <property type="match status" value="2"/>
</dbReference>
<dbReference type="GO" id="GO:0043041">
    <property type="term" value="P:amino acid activation for nonribosomal peptide biosynthetic process"/>
    <property type="evidence" value="ECO:0007669"/>
    <property type="project" value="TreeGrafter"/>
</dbReference>
<dbReference type="GO" id="GO:0003824">
    <property type="term" value="F:catalytic activity"/>
    <property type="evidence" value="ECO:0007669"/>
    <property type="project" value="InterPro"/>
</dbReference>
<dbReference type="PANTHER" id="PTHR45527:SF1">
    <property type="entry name" value="FATTY ACID SYNTHASE"/>
    <property type="match status" value="1"/>
</dbReference>
<dbReference type="SUPFAM" id="SSF52777">
    <property type="entry name" value="CoA-dependent acyltransferases"/>
    <property type="match status" value="4"/>
</dbReference>
<comment type="caution">
    <text evidence="6">The sequence shown here is derived from an EMBL/GenBank/DDBJ whole genome shotgun (WGS) entry which is preliminary data.</text>
</comment>
<feature type="domain" description="Carrier" evidence="5">
    <location>
        <begin position="2071"/>
        <end position="2146"/>
    </location>
</feature>
<accession>A0A8J3N7N3</accession>
<dbReference type="GO" id="GO:0008610">
    <property type="term" value="P:lipid biosynthetic process"/>
    <property type="evidence" value="ECO:0007669"/>
    <property type="project" value="UniProtKB-ARBA"/>
</dbReference>
<dbReference type="Pfam" id="PF00550">
    <property type="entry name" value="PP-binding"/>
    <property type="match status" value="2"/>
</dbReference>
<dbReference type="SUPFAM" id="SSF47336">
    <property type="entry name" value="ACP-like"/>
    <property type="match status" value="2"/>
</dbReference>
<comment type="cofactor">
    <cofactor evidence="1">
        <name>pantetheine 4'-phosphate</name>
        <dbReference type="ChEBI" id="CHEBI:47942"/>
    </cofactor>
</comment>
<dbReference type="InterPro" id="IPR001242">
    <property type="entry name" value="Condensation_dom"/>
</dbReference>
<dbReference type="CDD" id="cd19531">
    <property type="entry name" value="LCL_NRPS-like"/>
    <property type="match status" value="2"/>
</dbReference>
<dbReference type="InterPro" id="IPR036736">
    <property type="entry name" value="ACP-like_sf"/>
</dbReference>
<dbReference type="InterPro" id="IPR020845">
    <property type="entry name" value="AMP-binding_CS"/>
</dbReference>
<sequence length="2434" mass="273369">MSITIFHDTTAQGDVTAFPLSLAQKGLWILEQLQPDNLQHILSTSIFIQQSLNIQLLEQSLNLVIDRHNALCTTFQFIEGQPLQVIAPALTIPFPVIDLQPFSYDQRQAEIQRLTREVQQPFDISQGPLIRAYLLQLAEEEYILLLSVHHLVCDNQSLALFLRELLNVYTALNNGQSAPLLEPALQYTDFVLQQQTWLEGNDAADQLNYWKQQLGDSPASLDLPTDRPHTQLPKLHNSTFDLSLPHALRQSLQALSQREQVSLDTILVAALQTLLYRYSGQQDLLISTIAEGRTSAESKATIGLFENIMTLRTDLTCDLTFCELLQRVQKVIEQAMQHQELPFESLMQALHPTHTPGGNPFAQVMLTLITPPTLLPTWIITGMDNGTESSLYNLNVTVEDRAEGLLAHFTYNRDLFDEATIIRMAAHWQTILEAASTNLATPLASIALLSKQERNRLLVEWNTPQIEYFPDRCVHELFEMQAETTPGAVAVICETQQLTYSELNQRANRLAHHLRQLGVQTEVPVGICVERSLDMIVGLLGILKAGGVHVPLDAALPAERLAFITRDAGIPIVLTQHHLCAQFSTSHSLLVCLDADGERIDQHPAANPIHTTKREHLAYIIYTSGSTGQPKGVMIEHHALAAHCGAIIQALDLSANDCTLQFNAFNFDASLEQMLPPLLVGARLLLRGPDIWSPMDLLDHVQQHQLTIITMPCDYWHEVITEWMTIPDQIANLQLRLIIAGGDRFPPEAVQLWRQSPLRARLFNVYGPTEATITTTMHDIPRHVEPEPSGMSVPIGRPLPNRTVYLLDKQGQPVPEGVAGELHIGGALLARGYLNRPELTAARFIPDPFSQQPQARLYKTGDLARYRPGGIIEFLGRADQQVKIRGYRIELGEIEAAIKQHPDVQHVLVMVREDTPGIKRLVAYVVPHSVQESPQLATQLRNLLQQQLPDYMLPAAFVVLEAFPLNAGGKFDRHALPIPESTDNERQEHFVAPRTPQEEIIAGIWEESLGIERISIYENFFALGGHSLLAMQIISRLQTLFQVKIPLLRFFASSTIVQLTEIITQLQTTSIPSSQPVLQHNEQDQDRTIFPVSLTQEGLWFLQQVEPESVNYNIYVVLRIRASLDIAMLERSLNALVQRHDALRTTFGTHEGQAVQIIAPTLSLTLPVLDLQHVPEQERTAEARRLASKEASKPFHLAEGPLLRALLLRLRSEESLLVLTMHHVIADGWSLNVLLPELNSLYTAFVSNQPSPLPDISLQHTDFALWQREMLREGHFAGQLAYWEQKLAHLPDALDLPITRPRPAQHTTKGATYLLTLPQTLTQQLQHLSRQQGVTPYMLLVAAFQTLLYRYTGQEDLVIGTVAANRQAETEAMVGFLVNTLVLRTDLSGNPSFTELLTRVREVVLEAQAHQELPFASLVKAIRPERHAGRNPLFQVMMSFDTPPARLSEDWKPLDLGNLTATVQFDLSLEVQQLQEQFTCSFEYSTDLFDEATIARMANHWQTLLSGIIAQPEQALSALPLLPEQEHRQLLIAWNATQRDYPLQRCLHEVFEAQVERTPDAVAIVCEGEQLNYRELNARANQFAHLLRKRGVGPEKLVALLSERGIPFLISMLAVFKAGAAYLPLDPHHPALRLRRVIEHSQCNIILASTPFASTLNNTLETMPIELRPELHYYETIEEALQPGHDEENLSTTNTPQSLAYVIYTSGSTGMPKGAMIEQRGMLNHLYAKIEALTLTKKDIIAQTASQCFDISVWQFLAALLVGGQVRIYPDEVAHNPVQLLMQVEQHYVSILETVPSLLRAMLDADEITAANGPKLAALRWLVPTGEELAVDLCRRWLSIYPHVPLLNAYGPTECSDDVTHYPIYEAPDETRSSIPIGRAISNMRLYVLDRRLQPLPIGVSGELYVGGIGVGRGYLGDESRTKEAFIPDPFSSEAGARLYKTGDRARCLPDGNIEFQGRLDFQVKLRGFRIELSEIEAVLNQHPAVSHAVVIAREDTPGEQRLVAYIELQKEQNTSGAELKNHVAAQVPTYMVPSAFLLLETLPLTPNGKVNRRALPAPELGSTSAESYVPPRLPAEQQLVQIWEELLTARPIGIRDDFFELGGDSLLAVRLFDRIVQICGKKLPLSTLFAGTTIEHLAQAITHEKKIDGRVPLVIVQEGGARPPFFYLHGEWKGGGLYSRELARRQGPEQPFYLLEPYKFDGLTTLPTFEEMAAAHLEVMRSIQPEGPYFFSGYCNGALLAYEMARQMHAQGIEVGLVLLMDPDFPARHGAVRKAISNVCNLLHIGPEKQFEGFLCLQHIYRYLRFAHYRRTTNAALLQNSENSESNDKMPLTLKLKALLPRVEILRHDWSNIYDWLVSNYMPDMYPGKLTFFWTSEEPKRSEGWQKVMEAKKGEVEIYMNPGNHISGRTEYLPVLAERLRHCLTKAQEAAKR</sequence>
<protein>
    <recommendedName>
        <fullName evidence="5">Carrier domain-containing protein</fullName>
    </recommendedName>
</protein>
<dbReference type="InterPro" id="IPR009081">
    <property type="entry name" value="PP-bd_ACP"/>
</dbReference>
<dbReference type="InterPro" id="IPR010071">
    <property type="entry name" value="AA_adenyl_dom"/>
</dbReference>
<dbReference type="GO" id="GO:0005737">
    <property type="term" value="C:cytoplasm"/>
    <property type="evidence" value="ECO:0007669"/>
    <property type="project" value="TreeGrafter"/>
</dbReference>
<dbReference type="Pfam" id="PF00668">
    <property type="entry name" value="Condensation"/>
    <property type="match status" value="2"/>
</dbReference>
<dbReference type="Pfam" id="PF00501">
    <property type="entry name" value="AMP-binding"/>
    <property type="match status" value="2"/>
</dbReference>
<keyword evidence="4" id="KW-0597">Phosphoprotein</keyword>
<proteinExistence type="inferred from homology"/>
<dbReference type="Gene3D" id="3.40.50.980">
    <property type="match status" value="4"/>
</dbReference>
<dbReference type="Pfam" id="PF13193">
    <property type="entry name" value="AMP-binding_C"/>
    <property type="match status" value="2"/>
</dbReference>
<dbReference type="SMART" id="SM00823">
    <property type="entry name" value="PKS_PP"/>
    <property type="match status" value="2"/>
</dbReference>
<reference evidence="6" key="1">
    <citation type="submission" date="2020-10" db="EMBL/GenBank/DDBJ databases">
        <title>Taxonomic study of unclassified bacteria belonging to the class Ktedonobacteria.</title>
        <authorList>
            <person name="Yabe S."/>
            <person name="Wang C.M."/>
            <person name="Zheng Y."/>
            <person name="Sakai Y."/>
            <person name="Cavaletti L."/>
            <person name="Monciardini P."/>
            <person name="Donadio S."/>
        </authorList>
    </citation>
    <scope>NUCLEOTIDE SEQUENCE</scope>
    <source>
        <strain evidence="6">ID150040</strain>
    </source>
</reference>
<dbReference type="EMBL" id="BNJK01000001">
    <property type="protein sequence ID" value="GHO97352.1"/>
    <property type="molecule type" value="Genomic_DNA"/>
</dbReference>
<dbReference type="InterPro" id="IPR023213">
    <property type="entry name" value="CAT-like_dom_sf"/>
</dbReference>
<dbReference type="SUPFAM" id="SSF53474">
    <property type="entry name" value="alpha/beta-Hydrolases"/>
    <property type="match status" value="1"/>
</dbReference>
<evidence type="ECO:0000256" key="4">
    <source>
        <dbReference type="ARBA" id="ARBA00022553"/>
    </source>
</evidence>
<keyword evidence="7" id="KW-1185">Reference proteome</keyword>
<dbReference type="InterPro" id="IPR001031">
    <property type="entry name" value="Thioesterase"/>
</dbReference>
<dbReference type="FunFam" id="3.30.300.30:FF:000010">
    <property type="entry name" value="Enterobactin synthetase component F"/>
    <property type="match status" value="2"/>
</dbReference>
<dbReference type="InterPro" id="IPR020806">
    <property type="entry name" value="PKS_PP-bd"/>
</dbReference>